<accession>D8Q810</accession>
<feature type="non-terminal residue" evidence="2">
    <location>
        <position position="319"/>
    </location>
</feature>
<gene>
    <name evidence="2" type="ORF">SCHCODRAFT_109934</name>
</gene>
<dbReference type="Pfam" id="PF01612">
    <property type="entry name" value="DNA_pol_A_exo1"/>
    <property type="match status" value="1"/>
</dbReference>
<dbReference type="GO" id="GO:0003676">
    <property type="term" value="F:nucleic acid binding"/>
    <property type="evidence" value="ECO:0007669"/>
    <property type="project" value="InterPro"/>
</dbReference>
<dbReference type="SUPFAM" id="SSF53098">
    <property type="entry name" value="Ribonuclease H-like"/>
    <property type="match status" value="1"/>
</dbReference>
<name>D8Q810_SCHCM</name>
<dbReference type="PANTHER" id="PTHR43040:SF1">
    <property type="entry name" value="RIBONUCLEASE D"/>
    <property type="match status" value="1"/>
</dbReference>
<dbReference type="InParanoid" id="D8Q810"/>
<reference evidence="2 3" key="1">
    <citation type="journal article" date="2010" name="Nat. Biotechnol.">
        <title>Genome sequence of the model mushroom Schizophyllum commune.</title>
        <authorList>
            <person name="Ohm R.A."/>
            <person name="de Jong J.F."/>
            <person name="Lugones L.G."/>
            <person name="Aerts A."/>
            <person name="Kothe E."/>
            <person name="Stajich J.E."/>
            <person name="de Vries R.P."/>
            <person name="Record E."/>
            <person name="Levasseur A."/>
            <person name="Baker S.E."/>
            <person name="Bartholomew K.A."/>
            <person name="Coutinho P.M."/>
            <person name="Erdmann S."/>
            <person name="Fowler T.J."/>
            <person name="Gathman A.C."/>
            <person name="Lombard V."/>
            <person name="Henrissat B."/>
            <person name="Knabe N."/>
            <person name="Kuees U."/>
            <person name="Lilly W.W."/>
            <person name="Lindquist E."/>
            <person name="Lucas S."/>
            <person name="Magnuson J.K."/>
            <person name="Piumi F."/>
            <person name="Raudaskoski M."/>
            <person name="Salamov A."/>
            <person name="Schmutz J."/>
            <person name="Schwarze F.W.M.R."/>
            <person name="vanKuyk P.A."/>
            <person name="Horton J.S."/>
            <person name="Grigoriev I.V."/>
            <person name="Woesten H.A.B."/>
        </authorList>
    </citation>
    <scope>NUCLEOTIDE SEQUENCE [LARGE SCALE GENOMIC DNA]</scope>
    <source>
        <strain evidence="3">H4-8 / FGSC 9210</strain>
    </source>
</reference>
<dbReference type="InterPro" id="IPR036397">
    <property type="entry name" value="RNaseH_sf"/>
</dbReference>
<evidence type="ECO:0000313" key="3">
    <source>
        <dbReference type="Proteomes" id="UP000007431"/>
    </source>
</evidence>
<dbReference type="OrthoDB" id="26838at2759"/>
<dbReference type="GeneID" id="9587628"/>
<dbReference type="EMBL" id="GL377307">
    <property type="protein sequence ID" value="EFI96524.1"/>
    <property type="molecule type" value="Genomic_DNA"/>
</dbReference>
<dbReference type="RefSeq" id="XP_003031427.1">
    <property type="nucleotide sequence ID" value="XM_003031381.1"/>
</dbReference>
<dbReference type="GO" id="GO:0006139">
    <property type="term" value="P:nucleobase-containing compound metabolic process"/>
    <property type="evidence" value="ECO:0007669"/>
    <property type="project" value="InterPro"/>
</dbReference>
<dbReference type="OMA" id="CNAIAQR"/>
<dbReference type="STRING" id="578458.D8Q810"/>
<evidence type="ECO:0000259" key="1">
    <source>
        <dbReference type="Pfam" id="PF01612"/>
    </source>
</evidence>
<dbReference type="KEGG" id="scm:SCHCO_02580737"/>
<dbReference type="InterPro" id="IPR002562">
    <property type="entry name" value="3'-5'_exonuclease_dom"/>
</dbReference>
<organism evidence="3">
    <name type="scientific">Schizophyllum commune (strain H4-8 / FGSC 9210)</name>
    <name type="common">Split gill fungus</name>
    <dbReference type="NCBI Taxonomy" id="578458"/>
    <lineage>
        <taxon>Eukaryota</taxon>
        <taxon>Fungi</taxon>
        <taxon>Dikarya</taxon>
        <taxon>Basidiomycota</taxon>
        <taxon>Agaricomycotina</taxon>
        <taxon>Agaricomycetes</taxon>
        <taxon>Agaricomycetidae</taxon>
        <taxon>Agaricales</taxon>
        <taxon>Schizophyllaceae</taxon>
        <taxon>Schizophyllum</taxon>
    </lineage>
</organism>
<dbReference type="Gene3D" id="3.30.420.10">
    <property type="entry name" value="Ribonuclease H-like superfamily/Ribonuclease H"/>
    <property type="match status" value="1"/>
</dbReference>
<dbReference type="VEuPathDB" id="FungiDB:SCHCODRAFT_02580737"/>
<dbReference type="GO" id="GO:0008408">
    <property type="term" value="F:3'-5' exonuclease activity"/>
    <property type="evidence" value="ECO:0007669"/>
    <property type="project" value="InterPro"/>
</dbReference>
<dbReference type="PANTHER" id="PTHR43040">
    <property type="entry name" value="RIBONUCLEASE D"/>
    <property type="match status" value="1"/>
</dbReference>
<proteinExistence type="predicted"/>
<dbReference type="Proteomes" id="UP000007431">
    <property type="component" value="Unassembled WGS sequence"/>
</dbReference>
<feature type="domain" description="3'-5' exonuclease" evidence="1">
    <location>
        <begin position="3"/>
        <end position="114"/>
    </location>
</feature>
<dbReference type="eggNOG" id="ENOG502SV6M">
    <property type="taxonomic scope" value="Eukaryota"/>
</dbReference>
<dbReference type="HOGENOM" id="CLU_072637_1_0_1"/>
<dbReference type="InterPro" id="IPR012337">
    <property type="entry name" value="RNaseH-like_sf"/>
</dbReference>
<keyword evidence="3" id="KW-1185">Reference proteome</keyword>
<sequence length="319" mass="35454">MLVNTTSGLESLQEQLRRSGIFALDMEGRDLGAANGKLSVISFRTLDDVTYLVDALAFTADQLQSLLSLLADSSVTKLVWDGRMDASELLHGYGVQLRGAVDLQIADIMARRKRESFFDQKRRLSRGYRGIPASLITEAEFADVHRLNGLRGAAEDYGVIQRPMGLRGPQGPKFDHSKWLQRPLTAEQVVYATEDVDMILALYRIFKGRGDIQEANLKRQTEAYHSIHSRCRPDGSNAYLRHSLMPLDILDLPAPGSPLTPCNGCRRELSQRCFSPSSYHGKCFVCSAMDKEQVKPAGVQGRGMRYGPRSDLFGGLLFA</sequence>
<dbReference type="AlphaFoldDB" id="D8Q810"/>
<protein>
    <recommendedName>
        <fullName evidence="1">3'-5' exonuclease domain-containing protein</fullName>
    </recommendedName>
</protein>
<evidence type="ECO:0000313" key="2">
    <source>
        <dbReference type="EMBL" id="EFI96524.1"/>
    </source>
</evidence>